<accession>A0A5I5BH23</accession>
<proteinExistence type="predicted"/>
<keyword evidence="1" id="KW-0472">Membrane</keyword>
<dbReference type="EMBL" id="AAMJIT010000022">
    <property type="protein sequence ID" value="EDH9533891.1"/>
    <property type="molecule type" value="Genomic_DNA"/>
</dbReference>
<feature type="transmembrane region" description="Helical" evidence="1">
    <location>
        <begin position="249"/>
        <end position="269"/>
    </location>
</feature>
<feature type="transmembrane region" description="Helical" evidence="1">
    <location>
        <begin position="17"/>
        <end position="39"/>
    </location>
</feature>
<dbReference type="GO" id="GO:0005886">
    <property type="term" value="C:plasma membrane"/>
    <property type="evidence" value="ECO:0007669"/>
    <property type="project" value="TreeGrafter"/>
</dbReference>
<sequence length="370" mass="42304">MYISEALQNILENKRNIIVFMLFLIISFSCITITDSLIYSTSKKAEQELSLNGYNVITVEFDEKVSEKKIDELFHNAGYSISKSKKSVFTVGVTPYSDDMKMVIGSDKIKLSARGIKISGPFENNVILYYDNPYYSNAEVFFLDGLPFRSIGKIKKKKTEFLDSLGLSSFSDNVNYIIPLETIFRLTLDDSIDIIDLIKNDDITINDIEYIKNLLFEKNITKFSIHSVLDAKLAVNKVLERFSLLTNSIYTLLTVMMIIIIIMVCRKTFQSRSTEFALKLIHGVDKAVIIRTVIVELMIITFIGLFSSILLTIFMSYVLSLYLGIVLLFRFEMIFLSFLLVMFASYISGVYTGIGFFKENPVNLIKNRMQ</sequence>
<protein>
    <recommendedName>
        <fullName evidence="3">ABC transporter permease</fullName>
    </recommendedName>
</protein>
<evidence type="ECO:0008006" key="3">
    <source>
        <dbReference type="Google" id="ProtNLM"/>
    </source>
</evidence>
<dbReference type="PANTHER" id="PTHR30572:SF4">
    <property type="entry name" value="ABC TRANSPORTER PERMEASE YTRF"/>
    <property type="match status" value="1"/>
</dbReference>
<keyword evidence="1" id="KW-1133">Transmembrane helix</keyword>
<organism evidence="2">
    <name type="scientific">Salmonella enterica subsp. enterica serovar Chester</name>
    <dbReference type="NCBI Taxonomy" id="149386"/>
    <lineage>
        <taxon>Bacteria</taxon>
        <taxon>Pseudomonadati</taxon>
        <taxon>Pseudomonadota</taxon>
        <taxon>Gammaproteobacteria</taxon>
        <taxon>Enterobacterales</taxon>
        <taxon>Enterobacteriaceae</taxon>
        <taxon>Salmonella</taxon>
    </lineage>
</organism>
<reference evidence="2" key="1">
    <citation type="submission" date="2018-07" db="EMBL/GenBank/DDBJ databases">
        <authorList>
            <person name="Ashton P.M."/>
            <person name="Dallman T."/>
            <person name="Nair S."/>
            <person name="De Pinna E."/>
            <person name="Peters T."/>
            <person name="Grant K."/>
        </authorList>
    </citation>
    <scope>NUCLEOTIDE SEQUENCE</scope>
    <source>
        <strain evidence="2">343425</strain>
    </source>
</reference>
<dbReference type="InterPro" id="IPR050250">
    <property type="entry name" value="Macrolide_Exporter_MacB"/>
</dbReference>
<feature type="transmembrane region" description="Helical" evidence="1">
    <location>
        <begin position="334"/>
        <end position="357"/>
    </location>
</feature>
<name>A0A5I5BH23_SALET</name>
<evidence type="ECO:0000313" key="2">
    <source>
        <dbReference type="EMBL" id="EDH9533891.1"/>
    </source>
</evidence>
<keyword evidence="1" id="KW-0812">Transmembrane</keyword>
<gene>
    <name evidence="2" type="ORF">CC481_21030</name>
</gene>
<dbReference type="PANTHER" id="PTHR30572">
    <property type="entry name" value="MEMBRANE COMPONENT OF TRANSPORTER-RELATED"/>
    <property type="match status" value="1"/>
</dbReference>
<dbReference type="GO" id="GO:0022857">
    <property type="term" value="F:transmembrane transporter activity"/>
    <property type="evidence" value="ECO:0007669"/>
    <property type="project" value="TreeGrafter"/>
</dbReference>
<feature type="transmembrane region" description="Helical" evidence="1">
    <location>
        <begin position="289"/>
        <end position="322"/>
    </location>
</feature>
<comment type="caution">
    <text evidence="2">The sequence shown here is derived from an EMBL/GenBank/DDBJ whole genome shotgun (WGS) entry which is preliminary data.</text>
</comment>
<dbReference type="AlphaFoldDB" id="A0A5I5BH23"/>
<evidence type="ECO:0000256" key="1">
    <source>
        <dbReference type="SAM" id="Phobius"/>
    </source>
</evidence>